<evidence type="ECO:0000313" key="20">
    <source>
        <dbReference type="EMBL" id="GAP14718.1"/>
    </source>
</evidence>
<dbReference type="GO" id="GO:0046872">
    <property type="term" value="F:metal ion binding"/>
    <property type="evidence" value="ECO:0007669"/>
    <property type="project" value="UniProtKB-KW"/>
</dbReference>
<keyword evidence="8 20" id="KW-0418">Kinase</keyword>
<accession>A0A0S7BAZ4</accession>
<dbReference type="Gene3D" id="1.10.287.3610">
    <property type="match status" value="1"/>
</dbReference>
<dbReference type="STRING" id="360412.LARV_02492"/>
<dbReference type="OrthoDB" id="9789934at2"/>
<dbReference type="GO" id="GO:0005886">
    <property type="term" value="C:plasma membrane"/>
    <property type="evidence" value="ECO:0007669"/>
    <property type="project" value="UniProtKB-SubCell"/>
</dbReference>
<evidence type="ECO:0000256" key="7">
    <source>
        <dbReference type="ARBA" id="ARBA00022741"/>
    </source>
</evidence>
<dbReference type="InterPro" id="IPR000829">
    <property type="entry name" value="DAGK"/>
</dbReference>
<evidence type="ECO:0000256" key="14">
    <source>
        <dbReference type="ARBA" id="ARBA00023264"/>
    </source>
</evidence>
<evidence type="ECO:0000256" key="19">
    <source>
        <dbReference type="SAM" id="Phobius"/>
    </source>
</evidence>
<keyword evidence="18" id="KW-0479">Metal-binding</keyword>
<dbReference type="PANTHER" id="PTHR34299:SF1">
    <property type="entry name" value="DIACYLGLYCEROL KINASE"/>
    <property type="match status" value="1"/>
</dbReference>
<dbReference type="GO" id="GO:0005524">
    <property type="term" value="F:ATP binding"/>
    <property type="evidence" value="ECO:0007669"/>
    <property type="project" value="UniProtKB-KW"/>
</dbReference>
<dbReference type="PANTHER" id="PTHR34299">
    <property type="entry name" value="DIACYLGLYCEROL KINASE"/>
    <property type="match status" value="1"/>
</dbReference>
<evidence type="ECO:0000256" key="5">
    <source>
        <dbReference type="ARBA" id="ARBA00022679"/>
    </source>
</evidence>
<feature type="binding site" evidence="17">
    <location>
        <begin position="93"/>
        <end position="94"/>
    </location>
    <ligand>
        <name>ATP</name>
        <dbReference type="ChEBI" id="CHEBI:30616"/>
    </ligand>
</feature>
<feature type="binding site" evidence="17">
    <location>
        <position position="15"/>
    </location>
    <ligand>
        <name>ATP</name>
        <dbReference type="ChEBI" id="CHEBI:30616"/>
    </ligand>
</feature>
<proteinExistence type="inferred from homology"/>
<evidence type="ECO:0000256" key="16">
    <source>
        <dbReference type="PIRSR" id="PIRSR600829-2"/>
    </source>
</evidence>
<keyword evidence="12 19" id="KW-0472">Membrane</keyword>
<evidence type="ECO:0000313" key="21">
    <source>
        <dbReference type="Proteomes" id="UP000055060"/>
    </source>
</evidence>
<comment type="cofactor">
    <cofactor evidence="18">
        <name>Mg(2+)</name>
        <dbReference type="ChEBI" id="CHEBI:18420"/>
    </cofactor>
    <text evidence="18">Mn(2+), Zn(2+), Cd(2+) and Co(2+) support activity to lesser extents.</text>
</comment>
<evidence type="ECO:0000256" key="10">
    <source>
        <dbReference type="ARBA" id="ARBA00022989"/>
    </source>
</evidence>
<keyword evidence="11" id="KW-0443">Lipid metabolism</keyword>
<sequence length="127" mass="13871">MQRAFLRTRWLSFRYAFAGIAYVFRTQKNAWIHALATLLVVAMGLWLKISATGWAVLILTIAVVWSAECFNTAVEATIDLVSPQKHPLAKIAKDTAAAGVLFAAIGSVGVGLFLFGPPLYEKVISLF</sequence>
<feature type="binding site" evidence="17">
    <location>
        <position position="75"/>
    </location>
    <ligand>
        <name>ATP</name>
        <dbReference type="ChEBI" id="CHEBI:30616"/>
    </ligand>
</feature>
<evidence type="ECO:0000256" key="15">
    <source>
        <dbReference type="PIRSR" id="PIRSR600829-1"/>
    </source>
</evidence>
<keyword evidence="3" id="KW-1003">Cell membrane</keyword>
<feature type="transmembrane region" description="Helical" evidence="19">
    <location>
        <begin position="95"/>
        <end position="116"/>
    </location>
</feature>
<keyword evidence="7 17" id="KW-0547">Nucleotide-binding</keyword>
<evidence type="ECO:0000256" key="1">
    <source>
        <dbReference type="ARBA" id="ARBA00004651"/>
    </source>
</evidence>
<evidence type="ECO:0000256" key="13">
    <source>
        <dbReference type="ARBA" id="ARBA00023209"/>
    </source>
</evidence>
<organism evidence="20">
    <name type="scientific">Longilinea arvoryzae</name>
    <dbReference type="NCBI Taxonomy" id="360412"/>
    <lineage>
        <taxon>Bacteria</taxon>
        <taxon>Bacillati</taxon>
        <taxon>Chloroflexota</taxon>
        <taxon>Anaerolineae</taxon>
        <taxon>Anaerolineales</taxon>
        <taxon>Anaerolineaceae</taxon>
        <taxon>Longilinea</taxon>
    </lineage>
</organism>
<feature type="transmembrane region" description="Helical" evidence="19">
    <location>
        <begin position="30"/>
        <end position="47"/>
    </location>
</feature>
<evidence type="ECO:0000256" key="6">
    <source>
        <dbReference type="ARBA" id="ARBA00022692"/>
    </source>
</evidence>
<evidence type="ECO:0000256" key="2">
    <source>
        <dbReference type="ARBA" id="ARBA00005967"/>
    </source>
</evidence>
<comment type="similarity">
    <text evidence="2">Belongs to the bacterial diacylglycerol kinase family.</text>
</comment>
<dbReference type="AlphaFoldDB" id="A0A0S7BAZ4"/>
<gene>
    <name evidence="20" type="ORF">LARV_02492</name>
</gene>
<feature type="binding site" evidence="16">
    <location>
        <position position="68"/>
    </location>
    <ligand>
        <name>substrate</name>
    </ligand>
</feature>
<keyword evidence="14" id="KW-1208">Phospholipid metabolism</keyword>
<dbReference type="EMBL" id="DF967972">
    <property type="protein sequence ID" value="GAP14718.1"/>
    <property type="molecule type" value="Genomic_DNA"/>
</dbReference>
<keyword evidence="9 17" id="KW-0067">ATP-binding</keyword>
<dbReference type="RefSeq" id="WP_075073954.1">
    <property type="nucleotide sequence ID" value="NZ_DF967972.1"/>
</dbReference>
<dbReference type="CDD" id="cd14265">
    <property type="entry name" value="UDPK_IM_like"/>
    <property type="match status" value="1"/>
</dbReference>
<evidence type="ECO:0000256" key="18">
    <source>
        <dbReference type="PIRSR" id="PIRSR600829-4"/>
    </source>
</evidence>
<evidence type="ECO:0000256" key="4">
    <source>
        <dbReference type="ARBA" id="ARBA00022516"/>
    </source>
</evidence>
<name>A0A0S7BAZ4_9CHLR</name>
<evidence type="ECO:0000256" key="3">
    <source>
        <dbReference type="ARBA" id="ARBA00022475"/>
    </source>
</evidence>
<dbReference type="Proteomes" id="UP000055060">
    <property type="component" value="Unassembled WGS sequence"/>
</dbReference>
<keyword evidence="4" id="KW-0444">Lipid biosynthesis</keyword>
<keyword evidence="21" id="KW-1185">Reference proteome</keyword>
<dbReference type="Pfam" id="PF01219">
    <property type="entry name" value="DAGK_prokar"/>
    <property type="match status" value="1"/>
</dbReference>
<evidence type="ECO:0000256" key="8">
    <source>
        <dbReference type="ARBA" id="ARBA00022777"/>
    </source>
</evidence>
<dbReference type="InterPro" id="IPR033717">
    <property type="entry name" value="UDPK"/>
</dbReference>
<comment type="subcellular location">
    <subcellularLocation>
        <location evidence="1">Cell membrane</location>
        <topology evidence="1">Multi-pass membrane protein</topology>
    </subcellularLocation>
</comment>
<evidence type="ECO:0000256" key="11">
    <source>
        <dbReference type="ARBA" id="ARBA00023098"/>
    </source>
</evidence>
<keyword evidence="13" id="KW-0594">Phospholipid biosynthesis</keyword>
<keyword evidence="18" id="KW-0460">Magnesium</keyword>
<dbReference type="InterPro" id="IPR036945">
    <property type="entry name" value="DAGK_sf"/>
</dbReference>
<keyword evidence="5" id="KW-0808">Transferase</keyword>
<evidence type="ECO:0000256" key="17">
    <source>
        <dbReference type="PIRSR" id="PIRSR600829-3"/>
    </source>
</evidence>
<feature type="transmembrane region" description="Helical" evidence="19">
    <location>
        <begin position="53"/>
        <end position="74"/>
    </location>
</feature>
<reference evidence="20" key="1">
    <citation type="submission" date="2015-07" db="EMBL/GenBank/DDBJ databases">
        <title>Draft Genome Sequences of Anaerolinea thermolimosa IMO-1, Bellilinea caldifistulae GOMI-1, Leptolinea tardivitalis YMTK-2, Levilinea saccharolytica KIBI-1,Longilinea arvoryzae KOME-1, Previously Described as Members of the Anaerolineaceae (Chloroflexi).</title>
        <authorList>
            <person name="Sekiguchi Y."/>
            <person name="Ohashi A."/>
            <person name="Matsuura N."/>
            <person name="Tourlousse M.D."/>
        </authorList>
    </citation>
    <scope>NUCLEOTIDE SEQUENCE [LARGE SCALE GENOMIC DNA]</scope>
    <source>
        <strain evidence="20">KOME-1</strain>
    </source>
</reference>
<feature type="active site" description="Proton acceptor" evidence="15">
    <location>
        <position position="68"/>
    </location>
</feature>
<feature type="binding site" evidence="18">
    <location>
        <position position="75"/>
    </location>
    <ligand>
        <name>a divalent metal cation</name>
        <dbReference type="ChEBI" id="CHEBI:60240"/>
    </ligand>
</feature>
<evidence type="ECO:0000256" key="12">
    <source>
        <dbReference type="ARBA" id="ARBA00023136"/>
    </source>
</evidence>
<protein>
    <submittedName>
        <fullName evidence="20">Diacylglycerol kinase</fullName>
    </submittedName>
</protein>
<keyword evidence="10 19" id="KW-1133">Transmembrane helix</keyword>
<keyword evidence="6 19" id="KW-0812">Transmembrane</keyword>
<evidence type="ECO:0000256" key="9">
    <source>
        <dbReference type="ARBA" id="ARBA00022840"/>
    </source>
</evidence>
<dbReference type="GO" id="GO:0016301">
    <property type="term" value="F:kinase activity"/>
    <property type="evidence" value="ECO:0007669"/>
    <property type="project" value="UniProtKB-KW"/>
</dbReference>
<dbReference type="GO" id="GO:0008654">
    <property type="term" value="P:phospholipid biosynthetic process"/>
    <property type="evidence" value="ECO:0007669"/>
    <property type="project" value="UniProtKB-KW"/>
</dbReference>